<evidence type="ECO:0000313" key="7">
    <source>
        <dbReference type="Proteomes" id="UP000295129"/>
    </source>
</evidence>
<dbReference type="SUPFAM" id="SSF141868">
    <property type="entry name" value="EAL domain-like"/>
    <property type="match status" value="1"/>
</dbReference>
<dbReference type="PANTHER" id="PTHR44757">
    <property type="entry name" value="DIGUANYLATE CYCLASE DGCP"/>
    <property type="match status" value="1"/>
</dbReference>
<dbReference type="InterPro" id="IPR013767">
    <property type="entry name" value="PAS_fold"/>
</dbReference>
<proteinExistence type="predicted"/>
<evidence type="ECO:0000259" key="3">
    <source>
        <dbReference type="PROSITE" id="PS50113"/>
    </source>
</evidence>
<dbReference type="CDD" id="cd00130">
    <property type="entry name" value="PAS"/>
    <property type="match status" value="1"/>
</dbReference>
<organism evidence="6 7">
    <name type="scientific">Azoarcus indigens</name>
    <dbReference type="NCBI Taxonomy" id="29545"/>
    <lineage>
        <taxon>Bacteria</taxon>
        <taxon>Pseudomonadati</taxon>
        <taxon>Pseudomonadota</taxon>
        <taxon>Betaproteobacteria</taxon>
        <taxon>Rhodocyclales</taxon>
        <taxon>Zoogloeaceae</taxon>
        <taxon>Azoarcus</taxon>
    </lineage>
</organism>
<dbReference type="PANTHER" id="PTHR44757:SF2">
    <property type="entry name" value="BIOFILM ARCHITECTURE MAINTENANCE PROTEIN MBAA"/>
    <property type="match status" value="1"/>
</dbReference>
<dbReference type="EMBL" id="SNVV01000006">
    <property type="protein sequence ID" value="TDN52313.1"/>
    <property type="molecule type" value="Genomic_DNA"/>
</dbReference>
<protein>
    <submittedName>
        <fullName evidence="6">PAS domain S-box-containing protein/diguanylate cyclase (GGDEF)-like protein</fullName>
    </submittedName>
</protein>
<feature type="domain" description="PAC" evidence="3">
    <location>
        <begin position="101"/>
        <end position="153"/>
    </location>
</feature>
<name>A0A4R6E3F3_9RHOO</name>
<reference evidence="6 7" key="1">
    <citation type="submission" date="2019-03" db="EMBL/GenBank/DDBJ databases">
        <title>Genomic Encyclopedia of Type Strains, Phase IV (KMG-IV): sequencing the most valuable type-strain genomes for metagenomic binning, comparative biology and taxonomic classification.</title>
        <authorList>
            <person name="Goeker M."/>
        </authorList>
    </citation>
    <scope>NUCLEOTIDE SEQUENCE [LARGE SCALE GENOMIC DNA]</scope>
    <source>
        <strain evidence="6 7">DSM 12121</strain>
    </source>
</reference>
<evidence type="ECO:0000313" key="6">
    <source>
        <dbReference type="EMBL" id="TDN52313.1"/>
    </source>
</evidence>
<dbReference type="Gene3D" id="3.30.450.20">
    <property type="entry name" value="PAS domain"/>
    <property type="match status" value="1"/>
</dbReference>
<evidence type="ECO:0000256" key="1">
    <source>
        <dbReference type="SAM" id="MobiDB-lite"/>
    </source>
</evidence>
<dbReference type="SMART" id="SM00052">
    <property type="entry name" value="EAL"/>
    <property type="match status" value="1"/>
</dbReference>
<dbReference type="GO" id="GO:0003824">
    <property type="term" value="F:catalytic activity"/>
    <property type="evidence" value="ECO:0007669"/>
    <property type="project" value="UniProtKB-ARBA"/>
</dbReference>
<dbReference type="CDD" id="cd01949">
    <property type="entry name" value="GGDEF"/>
    <property type="match status" value="1"/>
</dbReference>
<dbReference type="InterPro" id="IPR043128">
    <property type="entry name" value="Rev_trsase/Diguanyl_cyclase"/>
</dbReference>
<dbReference type="GO" id="GO:0006355">
    <property type="term" value="P:regulation of DNA-templated transcription"/>
    <property type="evidence" value="ECO:0007669"/>
    <property type="project" value="InterPro"/>
</dbReference>
<evidence type="ECO:0000259" key="2">
    <source>
        <dbReference type="PROSITE" id="PS50112"/>
    </source>
</evidence>
<keyword evidence="7" id="KW-1185">Reference proteome</keyword>
<dbReference type="RefSeq" id="WP_162851703.1">
    <property type="nucleotide sequence ID" value="NZ_SNVV01000006.1"/>
</dbReference>
<dbReference type="Pfam" id="PF00563">
    <property type="entry name" value="EAL"/>
    <property type="match status" value="1"/>
</dbReference>
<sequence length="587" mass="66019">MPRSRTGPAPLKRPSANEPTLFQRRGRRERIAARVFDTVHDGVVVTDASCRIVEINRAFVETSGYAREELIGRTPHLLRSGWHDSAFYEDMWSEIGSTGMWRGEIINRRRNGQLVSELVAISAVRDSSGRISHYVATYSDLSMIKEYQQRLEHLAYHDPLTQLPNRQLFSDRMEQALAQARRHGTMLAVCYLDLDGFKPINDRHGHHAGDEVLQEISTRLKANLRGGDTVARLGGDEFALLLSDITSADELETVLGRLLEVISHPVAGLEGSPLSASIGVSLFPDDGEDADTLLRHADQAMYRAKEGGRNAWRLFGSVDEVQSHKRKNLQQEIRNGLKRGEFRIHYQPVISIDNRMVVGCEGLIRWQHPTRGLLPPAAFLFAIQDTALAREVDEWVLDAVLEQLAEWQHHDIELPASVNVSAPLLQQEELGLLLSERLGRHPGLDPHLIEFEILETAALQDLSRASRIVGDCNRRGFRFALDDFGTGYSSLTYCRQLPVQALKIDRSFINEMLDDPEDRAIVEGVIGLARAFRRRVVAEGVEKPEQLTALAELGCDHVQGYGISPPLAPDDFEHWLKEYRARQIEPA</sequence>
<dbReference type="Gene3D" id="3.20.20.450">
    <property type="entry name" value="EAL domain"/>
    <property type="match status" value="1"/>
</dbReference>
<dbReference type="InterPro" id="IPR001633">
    <property type="entry name" value="EAL_dom"/>
</dbReference>
<dbReference type="SUPFAM" id="SSF55073">
    <property type="entry name" value="Nucleotide cyclase"/>
    <property type="match status" value="1"/>
</dbReference>
<dbReference type="SUPFAM" id="SSF55785">
    <property type="entry name" value="PYP-like sensor domain (PAS domain)"/>
    <property type="match status" value="1"/>
</dbReference>
<dbReference type="Pfam" id="PF00990">
    <property type="entry name" value="GGDEF"/>
    <property type="match status" value="1"/>
</dbReference>
<dbReference type="InterPro" id="IPR052155">
    <property type="entry name" value="Biofilm_reg_signaling"/>
</dbReference>
<dbReference type="InterPro" id="IPR001610">
    <property type="entry name" value="PAC"/>
</dbReference>
<evidence type="ECO:0000259" key="5">
    <source>
        <dbReference type="PROSITE" id="PS50887"/>
    </source>
</evidence>
<dbReference type="SMART" id="SM00091">
    <property type="entry name" value="PAS"/>
    <property type="match status" value="1"/>
</dbReference>
<dbReference type="SMART" id="SM00267">
    <property type="entry name" value="GGDEF"/>
    <property type="match status" value="1"/>
</dbReference>
<dbReference type="InterPro" id="IPR035965">
    <property type="entry name" value="PAS-like_dom_sf"/>
</dbReference>
<feature type="domain" description="GGDEF" evidence="5">
    <location>
        <begin position="185"/>
        <end position="317"/>
    </location>
</feature>
<evidence type="ECO:0000259" key="4">
    <source>
        <dbReference type="PROSITE" id="PS50883"/>
    </source>
</evidence>
<dbReference type="Gene3D" id="3.30.70.270">
    <property type="match status" value="1"/>
</dbReference>
<comment type="caution">
    <text evidence="6">The sequence shown here is derived from an EMBL/GenBank/DDBJ whole genome shotgun (WGS) entry which is preliminary data.</text>
</comment>
<dbReference type="CDD" id="cd01948">
    <property type="entry name" value="EAL"/>
    <property type="match status" value="1"/>
</dbReference>
<dbReference type="Proteomes" id="UP000295129">
    <property type="component" value="Unassembled WGS sequence"/>
</dbReference>
<dbReference type="PROSITE" id="PS50883">
    <property type="entry name" value="EAL"/>
    <property type="match status" value="1"/>
</dbReference>
<feature type="domain" description="PAS" evidence="2">
    <location>
        <begin position="28"/>
        <end position="74"/>
    </location>
</feature>
<dbReference type="PROSITE" id="PS50113">
    <property type="entry name" value="PAC"/>
    <property type="match status" value="1"/>
</dbReference>
<accession>A0A4R6E3F3</accession>
<dbReference type="NCBIfam" id="TIGR00229">
    <property type="entry name" value="sensory_box"/>
    <property type="match status" value="1"/>
</dbReference>
<dbReference type="InterPro" id="IPR000700">
    <property type="entry name" value="PAS-assoc_C"/>
</dbReference>
<dbReference type="AlphaFoldDB" id="A0A4R6E3F3"/>
<dbReference type="InterPro" id="IPR035919">
    <property type="entry name" value="EAL_sf"/>
</dbReference>
<dbReference type="PROSITE" id="PS50112">
    <property type="entry name" value="PAS"/>
    <property type="match status" value="1"/>
</dbReference>
<dbReference type="SMART" id="SM00086">
    <property type="entry name" value="PAC"/>
    <property type="match status" value="1"/>
</dbReference>
<feature type="domain" description="EAL" evidence="4">
    <location>
        <begin position="326"/>
        <end position="580"/>
    </location>
</feature>
<gene>
    <name evidence="6" type="ORF">C7389_1064</name>
</gene>
<dbReference type="InterPro" id="IPR000014">
    <property type="entry name" value="PAS"/>
</dbReference>
<dbReference type="InterPro" id="IPR000160">
    <property type="entry name" value="GGDEF_dom"/>
</dbReference>
<dbReference type="FunFam" id="3.30.70.270:FF:000001">
    <property type="entry name" value="Diguanylate cyclase domain protein"/>
    <property type="match status" value="1"/>
</dbReference>
<feature type="region of interest" description="Disordered" evidence="1">
    <location>
        <begin position="1"/>
        <end position="24"/>
    </location>
</feature>
<dbReference type="Pfam" id="PF00989">
    <property type="entry name" value="PAS"/>
    <property type="match status" value="1"/>
</dbReference>
<dbReference type="InterPro" id="IPR029787">
    <property type="entry name" value="Nucleotide_cyclase"/>
</dbReference>
<dbReference type="PROSITE" id="PS50887">
    <property type="entry name" value="GGDEF"/>
    <property type="match status" value="1"/>
</dbReference>
<dbReference type="NCBIfam" id="TIGR00254">
    <property type="entry name" value="GGDEF"/>
    <property type="match status" value="1"/>
</dbReference>